<dbReference type="Proteomes" id="UP000621390">
    <property type="component" value="Unassembled WGS sequence"/>
</dbReference>
<evidence type="ECO:0000256" key="4">
    <source>
        <dbReference type="ARBA" id="ARBA00022553"/>
    </source>
</evidence>
<dbReference type="InterPro" id="IPR040727">
    <property type="entry name" value="NAPRTase_N"/>
</dbReference>
<evidence type="ECO:0000256" key="5">
    <source>
        <dbReference type="ARBA" id="ARBA00022598"/>
    </source>
</evidence>
<evidence type="ECO:0000259" key="10">
    <source>
        <dbReference type="Pfam" id="PF04095"/>
    </source>
</evidence>
<dbReference type="PANTHER" id="PTHR11098:SF1">
    <property type="entry name" value="NICOTINATE PHOSPHORIBOSYLTRANSFERASE"/>
    <property type="match status" value="1"/>
</dbReference>
<name>A0A8I1G9X1_9GAMM</name>
<protein>
    <recommendedName>
        <fullName evidence="3 9">Nicotinate phosphoribosyltransferase</fullName>
        <ecNumber evidence="3 9">6.3.4.21</ecNumber>
    </recommendedName>
</protein>
<evidence type="ECO:0000313" key="13">
    <source>
        <dbReference type="EMBL" id="MBJ7266191.1"/>
    </source>
</evidence>
<keyword evidence="6 9" id="KW-0662">Pyridine nucleotide biosynthesis</keyword>
<keyword evidence="5 9" id="KW-0436">Ligase</keyword>
<comment type="similarity">
    <text evidence="2 9">Belongs to the NAPRTase family.</text>
</comment>
<keyword evidence="4" id="KW-0597">Phosphoprotein</keyword>
<proteinExistence type="inferred from homology"/>
<dbReference type="RefSeq" id="WP_199493974.1">
    <property type="nucleotide sequence ID" value="NZ_JAEMOO010000005.1"/>
</dbReference>
<dbReference type="GO" id="GO:0034355">
    <property type="term" value="P:NAD+ biosynthetic process via the salvage pathway"/>
    <property type="evidence" value="ECO:0007669"/>
    <property type="project" value="UniProtKB-ARBA"/>
</dbReference>
<dbReference type="InterPro" id="IPR036068">
    <property type="entry name" value="Nicotinate_pribotase-like_C"/>
</dbReference>
<dbReference type="Pfam" id="PF17767">
    <property type="entry name" value="NAPRTase_N"/>
    <property type="match status" value="1"/>
</dbReference>
<dbReference type="GO" id="GO:0005829">
    <property type="term" value="C:cytosol"/>
    <property type="evidence" value="ECO:0007669"/>
    <property type="project" value="TreeGrafter"/>
</dbReference>
<evidence type="ECO:0000313" key="16">
    <source>
        <dbReference type="Proteomes" id="UP000655994"/>
    </source>
</evidence>
<dbReference type="Gene3D" id="3.20.140.10">
    <property type="entry name" value="nicotinate phosphoribosyltransferase"/>
    <property type="match status" value="2"/>
</dbReference>
<comment type="caution">
    <text evidence="14">The sequence shown here is derived from an EMBL/GenBank/DDBJ whole genome shotgun (WGS) entry which is preliminary data.</text>
</comment>
<gene>
    <name evidence="13" type="ORF">JHC10_04450</name>
    <name evidence="14" type="ORF">JHC11_10100</name>
</gene>
<organism evidence="14 15">
    <name type="scientific">Idiomarina abyssalis</name>
    <dbReference type="NCBI Taxonomy" id="86102"/>
    <lineage>
        <taxon>Bacteria</taxon>
        <taxon>Pseudomonadati</taxon>
        <taxon>Pseudomonadota</taxon>
        <taxon>Gammaproteobacteria</taxon>
        <taxon>Alteromonadales</taxon>
        <taxon>Idiomarinaceae</taxon>
        <taxon>Idiomarina</taxon>
    </lineage>
</organism>
<dbReference type="EC" id="6.3.4.21" evidence="3 9"/>
<sequence>MTDTERQDLGLFTDLYQLTMLDAYLQEGMHDDAVFTLFVRRLPEERKFLLAAGLDPLLETIENLSFSDEDLNYLKEQNFSQKLIDYLRDFEFTGQVRALPEGTVFFENEPLVEVKASLPQAQLIETLVMNQLHLQTLLASKGARVARSAQECPVLDFGARRVHGIDAGIKGSRALYLSGIAATSNMLAGRTYDLPVAGTMAHSYIQAHDCEYDAFKNFTNAFPETVLLVDTIDTIKGVEKVIKLADELGDDFKVKGIRLDSGDLGDLAFKARELLDEHNLKHLKIIASGGLDEHKIAQLIKDNAPIDGFGVGTGMGVSDDASALDMAYKLVEYAGKGRLKLSSGKPVLPGEKQVFREAKGSFSHDTIARVEEQLPGEPLLKKVMQNGKRLPSHQRKIEDIRKYAQKQLNKLPDSVSSISRTEESYRVEISDKLANYQKEITEHLKRGGG</sequence>
<evidence type="ECO:0000256" key="2">
    <source>
        <dbReference type="ARBA" id="ARBA00010897"/>
    </source>
</evidence>
<feature type="domain" description="Nicotinate/nicotinamide phosphoribosyltransferase" evidence="10">
    <location>
        <begin position="154"/>
        <end position="348"/>
    </location>
</feature>
<dbReference type="NCBIfam" id="TIGR01513">
    <property type="entry name" value="NAPRTase_put"/>
    <property type="match status" value="1"/>
</dbReference>
<evidence type="ECO:0000256" key="9">
    <source>
        <dbReference type="RuleBase" id="RU365100"/>
    </source>
</evidence>
<dbReference type="SUPFAM" id="SSF54675">
    <property type="entry name" value="Nicotinate/Quinolinate PRTase N-terminal domain-like"/>
    <property type="match status" value="1"/>
</dbReference>
<dbReference type="InterPro" id="IPR041619">
    <property type="entry name" value="NAPRTase_C"/>
</dbReference>
<accession>A0A8I1G9X1</accession>
<comment type="PTM">
    <text evidence="9">Transiently phosphorylated on a His residue during the reaction cycle. Phosphorylation strongly increases the affinity for substrates and increases the rate of nicotinate D-ribonucleotide production. Dephosphorylation regenerates the low-affinity form of the enzyme, leading to product release.</text>
</comment>
<evidence type="ECO:0000256" key="3">
    <source>
        <dbReference type="ARBA" id="ARBA00013236"/>
    </source>
</evidence>
<dbReference type="UniPathway" id="UPA00253">
    <property type="reaction ID" value="UER00457"/>
</dbReference>
<dbReference type="Pfam" id="PF04095">
    <property type="entry name" value="NAPRTase"/>
    <property type="match status" value="1"/>
</dbReference>
<dbReference type="EMBL" id="JAEMOP010000009">
    <property type="protein sequence ID" value="MBJ7316330.1"/>
    <property type="molecule type" value="Genomic_DNA"/>
</dbReference>
<evidence type="ECO:0000313" key="15">
    <source>
        <dbReference type="Proteomes" id="UP000621390"/>
    </source>
</evidence>
<dbReference type="InterPro" id="IPR006405">
    <property type="entry name" value="Nic_PRibTrfase_pncB"/>
</dbReference>
<dbReference type="Pfam" id="PF17956">
    <property type="entry name" value="NAPRTase_C"/>
    <property type="match status" value="1"/>
</dbReference>
<dbReference type="InterPro" id="IPR007229">
    <property type="entry name" value="Nic_PRibTrfase-Fam"/>
</dbReference>
<feature type="domain" description="Nicotinate phosphoribosyltransferase N-terminal" evidence="11">
    <location>
        <begin position="11"/>
        <end position="131"/>
    </location>
</feature>
<dbReference type="GO" id="GO:0047280">
    <property type="term" value="F:nicotinamide phosphoribosyltransferase activity"/>
    <property type="evidence" value="ECO:0007669"/>
    <property type="project" value="UniProtKB-ARBA"/>
</dbReference>
<evidence type="ECO:0000256" key="8">
    <source>
        <dbReference type="ARBA" id="ARBA00048668"/>
    </source>
</evidence>
<evidence type="ECO:0000256" key="6">
    <source>
        <dbReference type="ARBA" id="ARBA00022642"/>
    </source>
</evidence>
<dbReference type="AlphaFoldDB" id="A0A8I1G9X1"/>
<keyword evidence="7 9" id="KW-0808">Transferase</keyword>
<evidence type="ECO:0000256" key="7">
    <source>
        <dbReference type="ARBA" id="ARBA00022679"/>
    </source>
</evidence>
<dbReference type="PIRSF" id="PIRSF000484">
    <property type="entry name" value="NAPRT"/>
    <property type="match status" value="1"/>
</dbReference>
<comment type="function">
    <text evidence="9">Catalyzes the first step in the biosynthesis of NAD from nicotinic acid, the ATP-dependent synthesis of beta-nicotinate D-ribonucleotide from nicotinate and 5-phospho-D-ribose 1-phosphate.</text>
</comment>
<dbReference type="CDD" id="cd01570">
    <property type="entry name" value="NAPRTase_A"/>
    <property type="match status" value="1"/>
</dbReference>
<dbReference type="PANTHER" id="PTHR11098">
    <property type="entry name" value="NICOTINATE PHOSPHORIBOSYLTRANSFERASE"/>
    <property type="match status" value="1"/>
</dbReference>
<evidence type="ECO:0000313" key="14">
    <source>
        <dbReference type="EMBL" id="MBJ7316330.1"/>
    </source>
</evidence>
<dbReference type="Proteomes" id="UP000655994">
    <property type="component" value="Unassembled WGS sequence"/>
</dbReference>
<dbReference type="NCBIfam" id="NF006696">
    <property type="entry name" value="PRK09243.1-3"/>
    <property type="match status" value="1"/>
</dbReference>
<dbReference type="NCBIfam" id="NF009131">
    <property type="entry name" value="PRK12484.1"/>
    <property type="match status" value="1"/>
</dbReference>
<dbReference type="SUPFAM" id="SSF51690">
    <property type="entry name" value="Nicotinate/Quinolinate PRTase C-terminal domain-like"/>
    <property type="match status" value="1"/>
</dbReference>
<reference evidence="14 16" key="1">
    <citation type="submission" date="2020-09" db="EMBL/GenBank/DDBJ databases">
        <title>Draft Genomes of Bacterial Isolates from North Pond Shallow Sediments.</title>
        <authorList>
            <person name="Kiel Reese B."/>
            <person name="Mullis M."/>
            <person name="Weisend R.E."/>
        </authorList>
    </citation>
    <scope>NUCLEOTIDE SEQUENCE</scope>
    <source>
        <strain evidence="14">KJE-2</strain>
        <strain evidence="13 16">KJE-3</strain>
    </source>
</reference>
<evidence type="ECO:0000256" key="1">
    <source>
        <dbReference type="ARBA" id="ARBA00004952"/>
    </source>
</evidence>
<dbReference type="InterPro" id="IPR013785">
    <property type="entry name" value="Aldolase_TIM"/>
</dbReference>
<dbReference type="Gene3D" id="3.20.20.70">
    <property type="entry name" value="Aldolase class I"/>
    <property type="match status" value="1"/>
</dbReference>
<feature type="domain" description="Nicotinate phosphoribosyltransferase C-terminal" evidence="12">
    <location>
        <begin position="377"/>
        <end position="435"/>
    </location>
</feature>
<keyword evidence="16" id="KW-1185">Reference proteome</keyword>
<dbReference type="EMBL" id="JAEMOS010000011">
    <property type="protein sequence ID" value="MBJ7266191.1"/>
    <property type="molecule type" value="Genomic_DNA"/>
</dbReference>
<evidence type="ECO:0000259" key="12">
    <source>
        <dbReference type="Pfam" id="PF17956"/>
    </source>
</evidence>
<comment type="catalytic activity">
    <reaction evidence="8 9">
        <text>5-phospho-alpha-D-ribose 1-diphosphate + nicotinate + ATP + H2O = nicotinate beta-D-ribonucleotide + ADP + phosphate + diphosphate</text>
        <dbReference type="Rhea" id="RHEA:36163"/>
        <dbReference type="ChEBI" id="CHEBI:15377"/>
        <dbReference type="ChEBI" id="CHEBI:30616"/>
        <dbReference type="ChEBI" id="CHEBI:32544"/>
        <dbReference type="ChEBI" id="CHEBI:33019"/>
        <dbReference type="ChEBI" id="CHEBI:43474"/>
        <dbReference type="ChEBI" id="CHEBI:57502"/>
        <dbReference type="ChEBI" id="CHEBI:58017"/>
        <dbReference type="ChEBI" id="CHEBI:456216"/>
        <dbReference type="EC" id="6.3.4.21"/>
    </reaction>
</comment>
<dbReference type="FunFam" id="3.20.20.70:FF:000076">
    <property type="entry name" value="Nicotinate phosphoribosyltransferase"/>
    <property type="match status" value="1"/>
</dbReference>
<evidence type="ECO:0000259" key="11">
    <source>
        <dbReference type="Pfam" id="PF17767"/>
    </source>
</evidence>
<comment type="pathway">
    <text evidence="1 9">Cofactor biosynthesis; NAD(+) biosynthesis; nicotinate D-ribonucleotide from nicotinate: step 1/1.</text>
</comment>
<keyword evidence="14" id="KW-0328">Glycosyltransferase</keyword>
<dbReference type="InterPro" id="IPR041525">
    <property type="entry name" value="N/Namide_PRibTrfase"/>
</dbReference>
<dbReference type="GO" id="GO:0004516">
    <property type="term" value="F:nicotinate phosphoribosyltransferase activity"/>
    <property type="evidence" value="ECO:0007669"/>
    <property type="project" value="UniProtKB-UniRule"/>
</dbReference>